<comment type="similarity">
    <text evidence="2">Belongs to the class-IV pyridoxal-phosphate-dependent aminotransferase family.</text>
</comment>
<comment type="cofactor">
    <cofactor evidence="1">
        <name>pyridoxal 5'-phosphate</name>
        <dbReference type="ChEBI" id="CHEBI:597326"/>
    </cofactor>
</comment>
<evidence type="ECO:0000313" key="4">
    <source>
        <dbReference type="EMBL" id="OGK51651.1"/>
    </source>
</evidence>
<dbReference type="AlphaFoldDB" id="A0A1F7J7T0"/>
<dbReference type="Pfam" id="PF01063">
    <property type="entry name" value="Aminotran_4"/>
    <property type="match status" value="1"/>
</dbReference>
<evidence type="ECO:0000256" key="1">
    <source>
        <dbReference type="ARBA" id="ARBA00001933"/>
    </source>
</evidence>
<dbReference type="EMBL" id="MGAR01000022">
    <property type="protein sequence ID" value="OGK51651.1"/>
    <property type="molecule type" value="Genomic_DNA"/>
</dbReference>
<dbReference type="Gene3D" id="3.30.470.10">
    <property type="match status" value="1"/>
</dbReference>
<dbReference type="InterPro" id="IPR043131">
    <property type="entry name" value="BCAT-like_N"/>
</dbReference>
<organism evidence="4 5">
    <name type="scientific">Candidatus Roizmanbacteria bacterium RIFCSPLOWO2_01_FULL_41_22</name>
    <dbReference type="NCBI Taxonomy" id="1802067"/>
    <lineage>
        <taxon>Bacteria</taxon>
        <taxon>Candidatus Roizmaniibacteriota</taxon>
    </lineage>
</organism>
<dbReference type="InterPro" id="IPR036038">
    <property type="entry name" value="Aminotransferase-like"/>
</dbReference>
<dbReference type="GO" id="GO:0005829">
    <property type="term" value="C:cytosol"/>
    <property type="evidence" value="ECO:0007669"/>
    <property type="project" value="TreeGrafter"/>
</dbReference>
<evidence type="ECO:0008006" key="6">
    <source>
        <dbReference type="Google" id="ProtNLM"/>
    </source>
</evidence>
<evidence type="ECO:0000313" key="5">
    <source>
        <dbReference type="Proteomes" id="UP000176480"/>
    </source>
</evidence>
<gene>
    <name evidence="4" type="ORF">A2966_04985</name>
</gene>
<dbReference type="Proteomes" id="UP000176480">
    <property type="component" value="Unassembled WGS sequence"/>
</dbReference>
<dbReference type="PANTHER" id="PTHR42743">
    <property type="entry name" value="AMINO-ACID AMINOTRANSFERASE"/>
    <property type="match status" value="1"/>
</dbReference>
<dbReference type="SUPFAM" id="SSF56752">
    <property type="entry name" value="D-aminoacid aminotransferase-like PLP-dependent enzymes"/>
    <property type="match status" value="1"/>
</dbReference>
<proteinExistence type="inferred from homology"/>
<dbReference type="GO" id="GO:0046394">
    <property type="term" value="P:carboxylic acid biosynthetic process"/>
    <property type="evidence" value="ECO:0007669"/>
    <property type="project" value="UniProtKB-ARBA"/>
</dbReference>
<keyword evidence="3" id="KW-0663">Pyridoxal phosphate</keyword>
<dbReference type="InterPro" id="IPR043132">
    <property type="entry name" value="BCAT-like_C"/>
</dbReference>
<sequence length="276" mass="30988">MSNLHYLNNQWVKEAELKISAFDISVGRGFGIFDFLRTYRHNQPFRLDDHLDRLFNSARELGITVPKTKREIVQLIAEGLVKNNYPETYIKILITGGVSSDGVTPGQPSFIIMFTPAHEFPPEIYKKGAKILTAPNQWVFPKAKSTNYLAAVVYLQKAAKQEAMEVLYVEKDGTVTECTRSNIFIVNNQQLITPKDEVLAGITKKVVIELAKKSGIEVEEKRIILDELIGADEVFFTSSGMEVVPVVQVDDKTIKAGRVGPFTQKIISLFQTHTRG</sequence>
<dbReference type="GO" id="GO:0003824">
    <property type="term" value="F:catalytic activity"/>
    <property type="evidence" value="ECO:0007669"/>
    <property type="project" value="InterPro"/>
</dbReference>
<dbReference type="PANTHER" id="PTHR42743:SF11">
    <property type="entry name" value="AMINODEOXYCHORISMATE LYASE"/>
    <property type="match status" value="1"/>
</dbReference>
<evidence type="ECO:0000256" key="2">
    <source>
        <dbReference type="ARBA" id="ARBA00009320"/>
    </source>
</evidence>
<reference evidence="4 5" key="1">
    <citation type="journal article" date="2016" name="Nat. Commun.">
        <title>Thousands of microbial genomes shed light on interconnected biogeochemical processes in an aquifer system.</title>
        <authorList>
            <person name="Anantharaman K."/>
            <person name="Brown C.T."/>
            <person name="Hug L.A."/>
            <person name="Sharon I."/>
            <person name="Castelle C.J."/>
            <person name="Probst A.J."/>
            <person name="Thomas B.C."/>
            <person name="Singh A."/>
            <person name="Wilkins M.J."/>
            <person name="Karaoz U."/>
            <person name="Brodie E.L."/>
            <person name="Williams K.H."/>
            <person name="Hubbard S.S."/>
            <person name="Banfield J.F."/>
        </authorList>
    </citation>
    <scope>NUCLEOTIDE SEQUENCE [LARGE SCALE GENOMIC DNA]</scope>
</reference>
<dbReference type="InterPro" id="IPR001544">
    <property type="entry name" value="Aminotrans_IV"/>
</dbReference>
<accession>A0A1F7J7T0</accession>
<evidence type="ECO:0000256" key="3">
    <source>
        <dbReference type="ARBA" id="ARBA00022898"/>
    </source>
</evidence>
<dbReference type="Gene3D" id="3.20.10.10">
    <property type="entry name" value="D-amino Acid Aminotransferase, subunit A, domain 2"/>
    <property type="match status" value="1"/>
</dbReference>
<dbReference type="FunFam" id="3.20.10.10:FF:000002">
    <property type="entry name" value="D-alanine aminotransferase"/>
    <property type="match status" value="1"/>
</dbReference>
<name>A0A1F7J7T0_9BACT</name>
<protein>
    <recommendedName>
        <fullName evidence="6">D-amino-acid transaminase</fullName>
    </recommendedName>
</protein>
<dbReference type="InterPro" id="IPR050571">
    <property type="entry name" value="Class-IV_PLP-Dep_Aminotrnsfr"/>
</dbReference>
<dbReference type="GO" id="GO:0008652">
    <property type="term" value="P:amino acid biosynthetic process"/>
    <property type="evidence" value="ECO:0007669"/>
    <property type="project" value="UniProtKB-ARBA"/>
</dbReference>
<dbReference type="STRING" id="1802067.A2966_04985"/>
<comment type="caution">
    <text evidence="4">The sequence shown here is derived from an EMBL/GenBank/DDBJ whole genome shotgun (WGS) entry which is preliminary data.</text>
</comment>